<dbReference type="PANTHER" id="PTHR32039">
    <property type="entry name" value="MAGNESIUM-CHELATASE SUBUNIT CHLI"/>
    <property type="match status" value="1"/>
</dbReference>
<gene>
    <name evidence="5" type="ORF">C0190_01570</name>
</gene>
<dbReference type="EMBL" id="PNIK01000022">
    <property type="protein sequence ID" value="PMP68431.1"/>
    <property type="molecule type" value="Genomic_DNA"/>
</dbReference>
<reference evidence="5 6" key="1">
    <citation type="submission" date="2018-01" db="EMBL/GenBank/DDBJ databases">
        <title>Metagenomic assembled genomes from two thermal pools in the Uzon Caldera, Kamchatka, Russia.</title>
        <authorList>
            <person name="Wilkins L."/>
            <person name="Ettinger C."/>
        </authorList>
    </citation>
    <scope>NUCLEOTIDE SEQUENCE [LARGE SCALE GENOMIC DNA]</scope>
    <source>
        <strain evidence="5">ZAV-08</strain>
    </source>
</reference>
<organism evidence="5 6">
    <name type="scientific">Thermodesulfobacterium geofontis</name>
    <dbReference type="NCBI Taxonomy" id="1295609"/>
    <lineage>
        <taxon>Bacteria</taxon>
        <taxon>Pseudomonadati</taxon>
        <taxon>Thermodesulfobacteriota</taxon>
        <taxon>Thermodesulfobacteria</taxon>
        <taxon>Thermodesulfobacteriales</taxon>
        <taxon>Thermodesulfobacteriaceae</taxon>
        <taxon>Thermodesulfobacterium</taxon>
    </lineage>
</organism>
<dbReference type="InterPro" id="IPR004482">
    <property type="entry name" value="Mg_chelat-rel"/>
</dbReference>
<name>A0A2N7PQ26_9BACT</name>
<evidence type="ECO:0000256" key="1">
    <source>
        <dbReference type="ARBA" id="ARBA00006354"/>
    </source>
</evidence>
<dbReference type="Pfam" id="PF13541">
    <property type="entry name" value="ChlI"/>
    <property type="match status" value="1"/>
</dbReference>
<dbReference type="SUPFAM" id="SSF52540">
    <property type="entry name" value="P-loop containing nucleoside triphosphate hydrolases"/>
    <property type="match status" value="1"/>
</dbReference>
<accession>A0A2N7PQ26</accession>
<dbReference type="Gene3D" id="3.40.50.300">
    <property type="entry name" value="P-loop containing nucleotide triphosphate hydrolases"/>
    <property type="match status" value="1"/>
</dbReference>
<evidence type="ECO:0000256" key="2">
    <source>
        <dbReference type="ARBA" id="ARBA00022741"/>
    </source>
</evidence>
<proteinExistence type="inferred from homology"/>
<dbReference type="PRINTS" id="PR01657">
    <property type="entry name" value="MCMFAMILY"/>
</dbReference>
<dbReference type="InterPro" id="IPR001208">
    <property type="entry name" value="MCM_dom"/>
</dbReference>
<dbReference type="SUPFAM" id="SSF54211">
    <property type="entry name" value="Ribosomal protein S5 domain 2-like"/>
    <property type="match status" value="1"/>
</dbReference>
<dbReference type="NCBIfam" id="TIGR00368">
    <property type="entry name" value="YifB family Mg chelatase-like AAA ATPase"/>
    <property type="match status" value="1"/>
</dbReference>
<keyword evidence="2" id="KW-0547">Nucleotide-binding</keyword>
<feature type="domain" description="MCM C-terminal AAA(+) ATPase" evidence="4">
    <location>
        <begin position="291"/>
        <end position="386"/>
    </location>
</feature>
<comment type="similarity">
    <text evidence="1">Belongs to the Mg-chelatase subunits D/I family. ComM subfamily.</text>
</comment>
<evidence type="ECO:0000313" key="6">
    <source>
        <dbReference type="Proteomes" id="UP000235460"/>
    </source>
</evidence>
<dbReference type="InterPro" id="IPR020568">
    <property type="entry name" value="Ribosomal_Su5_D2-typ_SF"/>
</dbReference>
<keyword evidence="3" id="KW-0067">ATP-binding</keyword>
<dbReference type="InterPro" id="IPR025158">
    <property type="entry name" value="Mg_chelat-rel_C"/>
</dbReference>
<dbReference type="Pfam" id="PF01078">
    <property type="entry name" value="Mg_chelatase"/>
    <property type="match status" value="1"/>
</dbReference>
<dbReference type="GO" id="GO:0005524">
    <property type="term" value="F:ATP binding"/>
    <property type="evidence" value="ECO:0007669"/>
    <property type="project" value="UniProtKB-KW"/>
</dbReference>
<dbReference type="InterPro" id="IPR003593">
    <property type="entry name" value="AAA+_ATPase"/>
</dbReference>
<dbReference type="PROSITE" id="PS50051">
    <property type="entry name" value="MCM_2"/>
    <property type="match status" value="1"/>
</dbReference>
<evidence type="ECO:0000313" key="5">
    <source>
        <dbReference type="EMBL" id="PMP68431.1"/>
    </source>
</evidence>
<dbReference type="PANTHER" id="PTHR32039:SF7">
    <property type="entry name" value="COMPETENCE PROTEIN COMM"/>
    <property type="match status" value="1"/>
</dbReference>
<evidence type="ECO:0000259" key="4">
    <source>
        <dbReference type="PROSITE" id="PS50051"/>
    </source>
</evidence>
<comment type="caution">
    <text evidence="5">The sequence shown here is derived from an EMBL/GenBank/DDBJ whole genome shotgun (WGS) entry which is preliminary data.</text>
</comment>
<dbReference type="InterPro" id="IPR045006">
    <property type="entry name" value="CHLI-like"/>
</dbReference>
<protein>
    <submittedName>
        <fullName evidence="5">Magnesium chelatase</fullName>
    </submittedName>
</protein>
<sequence length="510" mass="57158">MLSKTLSFTILGIEAFPVEVEVDFGLGLPGITIVGLPDSSIKESRERIRSALKNSGFQFPMKKITINLAPADLKKEGSGFDLAIAVALLSGIEIVPKNVLNKKAFLGELALDGRIKGTKGILPAVIKAKELNLDEIIIPYENLKEASLVKDFKVVGVKHLREVTDYLRGNFTPQQKPFEITFDTEIDYEVDFAEVLGQELAKRAFEIAASGGHNLLIIGPPGVGKTMLAQRIPTILPPMSYEEALETTKIYSVAGLLSPEKPFILNRPFRNPHFGISEAGMIGGGTYPKPGEISLAHNGVLFLDEFPEFRKDVIEALRQPLEDGKVTITRASFTVTYPARFMLICAMNPCKCGYYGHPTKPCQCTFQEIRKYRTKLSGPIIDRIDIHLEVPPIEFKDLMKEKTKDSLDSKTIQERVIKARKVQERRYGSPLKINARLKPKEIKKYCILESKAEEFLEKVADKFHFSARSLHKILKVARTIADLEESEIILKKHIAEAVQYRILEKPLWQS</sequence>
<dbReference type="SMART" id="SM00382">
    <property type="entry name" value="AAA"/>
    <property type="match status" value="1"/>
</dbReference>
<dbReference type="GO" id="GO:0003677">
    <property type="term" value="F:DNA binding"/>
    <property type="evidence" value="ECO:0007669"/>
    <property type="project" value="InterPro"/>
</dbReference>
<evidence type="ECO:0000256" key="3">
    <source>
        <dbReference type="ARBA" id="ARBA00022840"/>
    </source>
</evidence>
<dbReference type="Gene3D" id="3.30.230.10">
    <property type="match status" value="1"/>
</dbReference>
<dbReference type="InterPro" id="IPR014721">
    <property type="entry name" value="Ribsml_uS5_D2-typ_fold_subgr"/>
</dbReference>
<dbReference type="Pfam" id="PF13335">
    <property type="entry name" value="Mg_chelatase_C"/>
    <property type="match status" value="1"/>
</dbReference>
<dbReference type="AlphaFoldDB" id="A0A2N7PQ26"/>
<dbReference type="InterPro" id="IPR000523">
    <property type="entry name" value="Mg_chelatse_chII-like_cat_dom"/>
</dbReference>
<dbReference type="Proteomes" id="UP000235460">
    <property type="component" value="Unassembled WGS sequence"/>
</dbReference>
<dbReference type="InterPro" id="IPR027417">
    <property type="entry name" value="P-loop_NTPase"/>
</dbReference>